<feature type="compositionally biased region" description="Pro residues" evidence="1">
    <location>
        <begin position="188"/>
        <end position="198"/>
    </location>
</feature>
<name>A0A2N9H536_FAGSY</name>
<feature type="compositionally biased region" description="Pro residues" evidence="1">
    <location>
        <begin position="213"/>
        <end position="231"/>
    </location>
</feature>
<feature type="region of interest" description="Disordered" evidence="1">
    <location>
        <begin position="96"/>
        <end position="247"/>
    </location>
</feature>
<proteinExistence type="predicted"/>
<dbReference type="EMBL" id="OIVN01002815">
    <property type="protein sequence ID" value="SPD06664.1"/>
    <property type="molecule type" value="Genomic_DNA"/>
</dbReference>
<sequence length="247" mass="27055">MAEPDVAQQPNPFVQPQNQAHAQYIQFDPSYLPYQNPSMPPPKQDSNNLQNQAAIFLVNAQSSEPSPPIFLPPSIMAQPNPSPSQNLVQHHILQVDSSNSPLPNHDYFNNQQDQSSNSHVIAQPSEPTPNNLNPSSPCIIVVSQPMSQPSISAPPSTYYTPPSLSTPLLINHGSNPMNTGPSFNDQPNPSPPPPPPPRQCSDHNIILNQQPQEFPPPNTSTPTPPPPPPPQTIKKQKPHFPIHYPQC</sequence>
<feature type="compositionally biased region" description="Polar residues" evidence="1">
    <location>
        <begin position="172"/>
        <end position="186"/>
    </location>
</feature>
<feature type="region of interest" description="Disordered" evidence="1">
    <location>
        <begin position="30"/>
        <end position="50"/>
    </location>
</feature>
<gene>
    <name evidence="2" type="ORF">FSB_LOCUS34546</name>
</gene>
<dbReference type="PRINTS" id="PR01217">
    <property type="entry name" value="PRICHEXTENSN"/>
</dbReference>
<organism evidence="2">
    <name type="scientific">Fagus sylvatica</name>
    <name type="common">Beechnut</name>
    <dbReference type="NCBI Taxonomy" id="28930"/>
    <lineage>
        <taxon>Eukaryota</taxon>
        <taxon>Viridiplantae</taxon>
        <taxon>Streptophyta</taxon>
        <taxon>Embryophyta</taxon>
        <taxon>Tracheophyta</taxon>
        <taxon>Spermatophyta</taxon>
        <taxon>Magnoliopsida</taxon>
        <taxon>eudicotyledons</taxon>
        <taxon>Gunneridae</taxon>
        <taxon>Pentapetalae</taxon>
        <taxon>rosids</taxon>
        <taxon>fabids</taxon>
        <taxon>Fagales</taxon>
        <taxon>Fagaceae</taxon>
        <taxon>Fagus</taxon>
    </lineage>
</organism>
<feature type="region of interest" description="Disordered" evidence="1">
    <location>
        <begin position="1"/>
        <end position="20"/>
    </location>
</feature>
<reference evidence="2" key="1">
    <citation type="submission" date="2018-02" db="EMBL/GenBank/DDBJ databases">
        <authorList>
            <person name="Cohen D.B."/>
            <person name="Kent A.D."/>
        </authorList>
    </citation>
    <scope>NUCLEOTIDE SEQUENCE</scope>
</reference>
<protein>
    <submittedName>
        <fullName evidence="2">Uncharacterized protein</fullName>
    </submittedName>
</protein>
<feature type="compositionally biased region" description="Polar residues" evidence="1">
    <location>
        <begin position="96"/>
        <end position="120"/>
    </location>
</feature>
<feature type="compositionally biased region" description="Low complexity" evidence="1">
    <location>
        <begin position="154"/>
        <end position="169"/>
    </location>
</feature>
<feature type="compositionally biased region" description="Polar residues" evidence="1">
    <location>
        <begin position="144"/>
        <end position="153"/>
    </location>
</feature>
<evidence type="ECO:0000313" key="2">
    <source>
        <dbReference type="EMBL" id="SPD06664.1"/>
    </source>
</evidence>
<evidence type="ECO:0000256" key="1">
    <source>
        <dbReference type="SAM" id="MobiDB-lite"/>
    </source>
</evidence>
<dbReference type="AlphaFoldDB" id="A0A2N9H536"/>
<accession>A0A2N9H536</accession>